<keyword evidence="7" id="KW-0645">Protease</keyword>
<evidence type="ECO:0000259" key="15">
    <source>
        <dbReference type="Pfam" id="PF11838"/>
    </source>
</evidence>
<evidence type="ECO:0000256" key="1">
    <source>
        <dbReference type="ARBA" id="ARBA00000098"/>
    </source>
</evidence>
<dbReference type="InterPro" id="IPR014782">
    <property type="entry name" value="Peptidase_M1_dom"/>
</dbReference>
<name>U3GZT5_9CORY</name>
<feature type="domain" description="Aminopeptidase N-like N-terminal" evidence="16">
    <location>
        <begin position="22"/>
        <end position="179"/>
    </location>
</feature>
<dbReference type="NCBIfam" id="TIGR02412">
    <property type="entry name" value="pepN_strep_liv"/>
    <property type="match status" value="1"/>
</dbReference>
<keyword evidence="8" id="KW-0479">Metal-binding</keyword>
<evidence type="ECO:0000256" key="3">
    <source>
        <dbReference type="ARBA" id="ARBA00010136"/>
    </source>
</evidence>
<dbReference type="eggNOG" id="COG0308">
    <property type="taxonomic scope" value="Bacteria"/>
</dbReference>
<keyword evidence="10" id="KW-0862">Zinc</keyword>
<organism evidence="17 18">
    <name type="scientific">Corynebacterium argentoratense DSM 44202</name>
    <dbReference type="NCBI Taxonomy" id="1348662"/>
    <lineage>
        <taxon>Bacteria</taxon>
        <taxon>Bacillati</taxon>
        <taxon>Actinomycetota</taxon>
        <taxon>Actinomycetes</taxon>
        <taxon>Mycobacteriales</taxon>
        <taxon>Corynebacteriaceae</taxon>
        <taxon>Corynebacterium</taxon>
    </lineage>
</organism>
<evidence type="ECO:0000256" key="13">
    <source>
        <dbReference type="ARBA" id="ARBA00031533"/>
    </source>
</evidence>
<evidence type="ECO:0000256" key="8">
    <source>
        <dbReference type="ARBA" id="ARBA00022723"/>
    </source>
</evidence>
<sequence>MSSINLTQIEAQQRAELISNCHYDITLDVTSAPTEQPTFASTTDIRFTSGQGETFLDLRAASVREVILDGTTIDDAPAAYTPEHGIALSLTAGEHTLRVVADCEYSRTGQGLHRFTDPADQETYLYTQFETADAKRVFACFDQPDIKATYSMTVTTPAGWKVVSNPAMVEDTTTNIHRGEVNYLLSTYLVAFCIGPYHEVRDSWSGRLTHHPETPSDQPTELTVPLGIYCRKSLAHALDAAQIFRETKQGFDYYHEHFGMAYPFVKYDQVFCPEYNMGAMENAGCVTFRDEYVFTSKVTRRMYERRCDTILHELAHMWFGDLVTMQWWGDLWLNESFATWSAAMSQAEATEFDTAWVTFANVEKSWAYAQDQLPSTHPIVASAKDIETVEQNFDGITYAKGASVFKQLQAYVGREPFFAGVRRHFANHAFSNATFEDLLGALADASGRDLSGWAQQWLTTTGINTLRPTFTIQNGVYTDFAVEQTGAQPGAGELRTHRIAVGLYSLVDGQVKRTKRVELDIEGARTAVPELVEFPAADLVLVNDDDLTYALMELDDHSLEFVLDNIANIADPMARALCWSSCWQMTRSGQMRARDFVRLVAEGARTESEIFVLEALLGQASRALNSFADPQWAESTGRALLSDALLEAARAAAPGSDQQLAFVQSLSAQVMGDDAAELMQQIVRGESTLEGLEIDFDAQWRALVALIARGDVSDPAAAIADLRAKDTSASGRNWAWVAEAAVNTAENKQAVFDAIVQRGSQMSNLELRHKGQGLTWAGSASNLMPLTAQFFEAAPGIWKEFTSEVALRTLEQIYPGWDISESAIAMADGVLSGDHSDGFKRVLSEGQDNVRRALRNRAVDAG</sequence>
<evidence type="ECO:0000259" key="14">
    <source>
        <dbReference type="Pfam" id="PF01433"/>
    </source>
</evidence>
<dbReference type="Pfam" id="PF17900">
    <property type="entry name" value="Peptidase_M1_N"/>
    <property type="match status" value="1"/>
</dbReference>
<comment type="cofactor">
    <cofactor evidence="2">
        <name>Zn(2+)</name>
        <dbReference type="ChEBI" id="CHEBI:29105"/>
    </cofactor>
</comment>
<dbReference type="PATRIC" id="fig|1348662.3.peg.1506"/>
<dbReference type="InterPro" id="IPR045357">
    <property type="entry name" value="Aminopeptidase_N-like_N"/>
</dbReference>
<dbReference type="GO" id="GO:0043171">
    <property type="term" value="P:peptide catabolic process"/>
    <property type="evidence" value="ECO:0007669"/>
    <property type="project" value="TreeGrafter"/>
</dbReference>
<dbReference type="InterPro" id="IPR027268">
    <property type="entry name" value="Peptidase_M4/M1_CTD_sf"/>
</dbReference>
<dbReference type="InterPro" id="IPR024571">
    <property type="entry name" value="ERAP1-like_C_dom"/>
</dbReference>
<dbReference type="GeneID" id="78250274"/>
<comment type="catalytic activity">
    <reaction evidence="1">
        <text>Release of an N-terminal amino acid, Xaa-|-Yaa- from a peptide, amide or arylamide. Xaa is preferably Ala, but may be most amino acids including Pro (slow action). When a terminal hydrophobic residue is followed by a prolyl residue, the two may be released as an intact Xaa-Pro dipeptide.</text>
        <dbReference type="EC" id="3.4.11.2"/>
    </reaction>
</comment>
<dbReference type="PANTHER" id="PTHR11533:SF174">
    <property type="entry name" value="PUROMYCIN-SENSITIVE AMINOPEPTIDASE-RELATED"/>
    <property type="match status" value="1"/>
</dbReference>
<dbReference type="InterPro" id="IPR042097">
    <property type="entry name" value="Aminopeptidase_N-like_N_sf"/>
</dbReference>
<dbReference type="SUPFAM" id="SSF55486">
    <property type="entry name" value="Metalloproteases ('zincins'), catalytic domain"/>
    <property type="match status" value="1"/>
</dbReference>
<dbReference type="InterPro" id="IPR001930">
    <property type="entry name" value="Peptidase_M1"/>
</dbReference>
<dbReference type="InterPro" id="IPR012778">
    <property type="entry name" value="Pept_M1_aminopeptidase"/>
</dbReference>
<dbReference type="GO" id="GO:0016020">
    <property type="term" value="C:membrane"/>
    <property type="evidence" value="ECO:0007669"/>
    <property type="project" value="TreeGrafter"/>
</dbReference>
<evidence type="ECO:0000313" key="17">
    <source>
        <dbReference type="EMBL" id="AGU15642.1"/>
    </source>
</evidence>
<dbReference type="GO" id="GO:0008270">
    <property type="term" value="F:zinc ion binding"/>
    <property type="evidence" value="ECO:0007669"/>
    <property type="project" value="InterPro"/>
</dbReference>
<dbReference type="PRINTS" id="PR00756">
    <property type="entry name" value="ALADIPTASE"/>
</dbReference>
<evidence type="ECO:0000256" key="11">
    <source>
        <dbReference type="ARBA" id="ARBA00023049"/>
    </source>
</evidence>
<dbReference type="GO" id="GO:0005615">
    <property type="term" value="C:extracellular space"/>
    <property type="evidence" value="ECO:0007669"/>
    <property type="project" value="TreeGrafter"/>
</dbReference>
<evidence type="ECO:0000259" key="16">
    <source>
        <dbReference type="Pfam" id="PF17900"/>
    </source>
</evidence>
<evidence type="ECO:0000256" key="5">
    <source>
        <dbReference type="ARBA" id="ARBA00015611"/>
    </source>
</evidence>
<evidence type="ECO:0000313" key="18">
    <source>
        <dbReference type="Proteomes" id="UP000016943"/>
    </source>
</evidence>
<evidence type="ECO:0000256" key="6">
    <source>
        <dbReference type="ARBA" id="ARBA00022438"/>
    </source>
</evidence>
<evidence type="ECO:0000256" key="7">
    <source>
        <dbReference type="ARBA" id="ARBA00022670"/>
    </source>
</evidence>
<dbReference type="InterPro" id="IPR050344">
    <property type="entry name" value="Peptidase_M1_aminopeptidases"/>
</dbReference>
<feature type="domain" description="ERAP1-like C-terminal" evidence="15">
    <location>
        <begin position="539"/>
        <end position="852"/>
    </location>
</feature>
<keyword evidence="11" id="KW-0482">Metalloprotease</keyword>
<dbReference type="KEGG" id="caz:CARG_07620"/>
<dbReference type="GO" id="GO:0005737">
    <property type="term" value="C:cytoplasm"/>
    <property type="evidence" value="ECO:0007669"/>
    <property type="project" value="TreeGrafter"/>
</dbReference>
<dbReference type="GO" id="GO:0006508">
    <property type="term" value="P:proteolysis"/>
    <property type="evidence" value="ECO:0007669"/>
    <property type="project" value="UniProtKB-KW"/>
</dbReference>
<dbReference type="EC" id="3.4.11.2" evidence="4"/>
<dbReference type="Gene3D" id="1.10.390.10">
    <property type="entry name" value="Neutral Protease Domain 2"/>
    <property type="match status" value="1"/>
</dbReference>
<dbReference type="AlphaFoldDB" id="U3GZT5"/>
<dbReference type="EMBL" id="CP006365">
    <property type="protein sequence ID" value="AGU15642.1"/>
    <property type="molecule type" value="Genomic_DNA"/>
</dbReference>
<evidence type="ECO:0000256" key="12">
    <source>
        <dbReference type="ARBA" id="ARBA00029811"/>
    </source>
</evidence>
<keyword evidence="6" id="KW-0031">Aminopeptidase</keyword>
<dbReference type="Pfam" id="PF01433">
    <property type="entry name" value="Peptidase_M1"/>
    <property type="match status" value="1"/>
</dbReference>
<dbReference type="OrthoDB" id="100605at2"/>
<feature type="domain" description="Peptidase M1 membrane alanine aminopeptidase" evidence="14">
    <location>
        <begin position="246"/>
        <end position="457"/>
    </location>
</feature>
<evidence type="ECO:0000256" key="9">
    <source>
        <dbReference type="ARBA" id="ARBA00022801"/>
    </source>
</evidence>
<keyword evidence="18" id="KW-1185">Reference proteome</keyword>
<comment type="similarity">
    <text evidence="3">Belongs to the peptidase M1 family.</text>
</comment>
<dbReference type="GO" id="GO:0042277">
    <property type="term" value="F:peptide binding"/>
    <property type="evidence" value="ECO:0007669"/>
    <property type="project" value="TreeGrafter"/>
</dbReference>
<keyword evidence="9" id="KW-0378">Hydrolase</keyword>
<evidence type="ECO:0000256" key="4">
    <source>
        <dbReference type="ARBA" id="ARBA00012564"/>
    </source>
</evidence>
<protein>
    <recommendedName>
        <fullName evidence="5">Aminopeptidase N</fullName>
        <ecNumber evidence="4">3.4.11.2</ecNumber>
    </recommendedName>
    <alternativeName>
        <fullName evidence="12">Alanine aminopeptidase</fullName>
    </alternativeName>
    <alternativeName>
        <fullName evidence="13">Lysyl aminopeptidase</fullName>
    </alternativeName>
</protein>
<reference evidence="17 18" key="1">
    <citation type="journal article" date="2013" name="Genome Announc.">
        <title>Whole-Genome Sequence of the Clinical Strain Corynebacterium argentoratense DSM 44202, Isolated from a Human Throat Specimen.</title>
        <authorList>
            <person name="Bomholt C."/>
            <person name="Glaub A."/>
            <person name="Gravermann K."/>
            <person name="Albersmeier A."/>
            <person name="Brinkrolf K."/>
            <person name="Ruckert C."/>
            <person name="Tauch A."/>
        </authorList>
    </citation>
    <scope>NUCLEOTIDE SEQUENCE [LARGE SCALE GENOMIC DNA]</scope>
    <source>
        <strain evidence="17">DSM 44202</strain>
    </source>
</reference>
<dbReference type="RefSeq" id="WP_021012033.1">
    <property type="nucleotide sequence ID" value="NC_022198.1"/>
</dbReference>
<proteinExistence type="inferred from homology"/>
<dbReference type="Proteomes" id="UP000016943">
    <property type="component" value="Chromosome"/>
</dbReference>
<dbReference type="MEROPS" id="M01.012"/>
<dbReference type="HOGENOM" id="CLU_007335_1_1_11"/>
<accession>U3GZT5</accession>
<gene>
    <name evidence="17" type="ORF">CARG_07620</name>
</gene>
<dbReference type="SUPFAM" id="SSF63737">
    <property type="entry name" value="Leukotriene A4 hydrolase N-terminal domain"/>
    <property type="match status" value="1"/>
</dbReference>
<dbReference type="GO" id="GO:0070006">
    <property type="term" value="F:metalloaminopeptidase activity"/>
    <property type="evidence" value="ECO:0007669"/>
    <property type="project" value="TreeGrafter"/>
</dbReference>
<dbReference type="CDD" id="cd09602">
    <property type="entry name" value="M1_APN"/>
    <property type="match status" value="1"/>
</dbReference>
<dbReference type="STRING" id="1348662.CARG_07620"/>
<dbReference type="GO" id="GO:0016285">
    <property type="term" value="F:alanyl aminopeptidase activity"/>
    <property type="evidence" value="ECO:0007669"/>
    <property type="project" value="UniProtKB-EC"/>
</dbReference>
<evidence type="ECO:0000256" key="2">
    <source>
        <dbReference type="ARBA" id="ARBA00001947"/>
    </source>
</evidence>
<dbReference type="PANTHER" id="PTHR11533">
    <property type="entry name" value="PROTEASE M1 ZINC METALLOPROTEASE"/>
    <property type="match status" value="1"/>
</dbReference>
<dbReference type="FunFam" id="1.10.390.10:FF:000004">
    <property type="entry name" value="Aminopeptidase N"/>
    <property type="match status" value="1"/>
</dbReference>
<dbReference type="Gene3D" id="2.60.40.1730">
    <property type="entry name" value="tricorn interacting facor f3 domain"/>
    <property type="match status" value="1"/>
</dbReference>
<dbReference type="Pfam" id="PF11838">
    <property type="entry name" value="ERAP1_C"/>
    <property type="match status" value="1"/>
</dbReference>
<evidence type="ECO:0000256" key="10">
    <source>
        <dbReference type="ARBA" id="ARBA00022833"/>
    </source>
</evidence>